<dbReference type="EMBL" id="CP006365">
    <property type="protein sequence ID" value="AGU14937.1"/>
    <property type="molecule type" value="Genomic_DNA"/>
</dbReference>
<protein>
    <submittedName>
        <fullName evidence="1">Uncharacterized protein</fullName>
    </submittedName>
</protein>
<dbReference type="PATRIC" id="fig|1348662.3.peg.779"/>
<dbReference type="GeneID" id="78249595"/>
<evidence type="ECO:0000313" key="1">
    <source>
        <dbReference type="EMBL" id="AGU14937.1"/>
    </source>
</evidence>
<accession>U3GZ34</accession>
<reference evidence="1 2" key="1">
    <citation type="journal article" date="2013" name="Genome Announc.">
        <title>Whole-Genome Sequence of the Clinical Strain Corynebacterium argentoratense DSM 44202, Isolated from a Human Throat Specimen.</title>
        <authorList>
            <person name="Bomholt C."/>
            <person name="Glaub A."/>
            <person name="Gravermann K."/>
            <person name="Albersmeier A."/>
            <person name="Brinkrolf K."/>
            <person name="Ruckert C."/>
            <person name="Tauch A."/>
        </authorList>
    </citation>
    <scope>NUCLEOTIDE SEQUENCE [LARGE SCALE GENOMIC DNA]</scope>
    <source>
        <strain evidence="1">DSM 44202</strain>
    </source>
</reference>
<keyword evidence="2" id="KW-1185">Reference proteome</keyword>
<dbReference type="RefSeq" id="WP_020976090.1">
    <property type="nucleotide sequence ID" value="NC_022198.1"/>
</dbReference>
<dbReference type="OrthoDB" id="5244439at2"/>
<sequence>MSNSKKTSSAIDIKAPEDVNTAALVSVGLVGGWLIARETGIRPLGGALLAAAGGWAARSWWAKGGVTLAAGLTSAYIGAFGASHPLAKKIGAWPSVIAVTGAAACAAHFLSDAQ</sequence>
<name>U3GZ34_9CORY</name>
<organism evidence="1 2">
    <name type="scientific">Corynebacterium argentoratense DSM 44202</name>
    <dbReference type="NCBI Taxonomy" id="1348662"/>
    <lineage>
        <taxon>Bacteria</taxon>
        <taxon>Bacillati</taxon>
        <taxon>Actinomycetota</taxon>
        <taxon>Actinomycetes</taxon>
        <taxon>Mycobacteriales</taxon>
        <taxon>Corynebacteriaceae</taxon>
        <taxon>Corynebacterium</taxon>
    </lineage>
</organism>
<evidence type="ECO:0000313" key="2">
    <source>
        <dbReference type="Proteomes" id="UP000016943"/>
    </source>
</evidence>
<gene>
    <name evidence="1" type="ORF">CARG_03950</name>
</gene>
<dbReference type="AlphaFoldDB" id="U3GZ34"/>
<dbReference type="KEGG" id="caz:CARG_03950"/>
<proteinExistence type="predicted"/>
<dbReference type="eggNOG" id="ENOG50337EH">
    <property type="taxonomic scope" value="Bacteria"/>
</dbReference>
<dbReference type="STRING" id="1348662.CARG_03950"/>
<dbReference type="Proteomes" id="UP000016943">
    <property type="component" value="Chromosome"/>
</dbReference>
<dbReference type="HOGENOM" id="CLU_170283_0_0_11"/>